<evidence type="ECO:0000313" key="2">
    <source>
        <dbReference type="Proteomes" id="UP000325780"/>
    </source>
</evidence>
<dbReference type="Proteomes" id="UP000325780">
    <property type="component" value="Unassembled WGS sequence"/>
</dbReference>
<dbReference type="AlphaFoldDB" id="A0A5N6TFZ0"/>
<evidence type="ECO:0000313" key="1">
    <source>
        <dbReference type="EMBL" id="KAE8145011.1"/>
    </source>
</evidence>
<accession>A0A5N6TFZ0</accession>
<name>A0A5N6TFZ0_ASPAV</name>
<sequence length="329" mass="36813">MFASLVFAANISTEKPPMAQETKTPLEDILSSSAFTAELPKGTPEGIGSTTQAVKRLVIRQLGDPQGSSYLLLQNVPPGFIERITDNRSLIGSRGARICYNCETRQLIVKFPSLPHEVGARSLGKIFSKAFDGLGLAGRYQSLGSGLADNGRVKKEPDDQWAPKPEYLPAGRDPDWSTVVLECGWSESLRQLRRDASIWLCKFGAMTVVIVSIHRQRHEVLLEKWVPKLGQSTRGGQRFLPVCGQTISIKETKSGLLINGPYLRIDFEEFWLRRPTEGESDYVFPHCALEKMADDVWLRQDIWLGKRNEQPLEIPDEDFQLGEEEKGDA</sequence>
<organism evidence="1 2">
    <name type="scientific">Aspergillus avenaceus</name>
    <dbReference type="NCBI Taxonomy" id="36643"/>
    <lineage>
        <taxon>Eukaryota</taxon>
        <taxon>Fungi</taxon>
        <taxon>Dikarya</taxon>
        <taxon>Ascomycota</taxon>
        <taxon>Pezizomycotina</taxon>
        <taxon>Eurotiomycetes</taxon>
        <taxon>Eurotiomycetidae</taxon>
        <taxon>Eurotiales</taxon>
        <taxon>Aspergillaceae</taxon>
        <taxon>Aspergillus</taxon>
        <taxon>Aspergillus subgen. Circumdati</taxon>
    </lineage>
</organism>
<reference evidence="1 2" key="1">
    <citation type="submission" date="2019-04" db="EMBL/GenBank/DDBJ databases">
        <title>Friends and foes A comparative genomics study of 23 Aspergillus species from section Flavi.</title>
        <authorList>
            <consortium name="DOE Joint Genome Institute"/>
            <person name="Kjaerbolling I."/>
            <person name="Vesth T."/>
            <person name="Frisvad J.C."/>
            <person name="Nybo J.L."/>
            <person name="Theobald S."/>
            <person name="Kildgaard S."/>
            <person name="Isbrandt T."/>
            <person name="Kuo A."/>
            <person name="Sato A."/>
            <person name="Lyhne E.K."/>
            <person name="Kogle M.E."/>
            <person name="Wiebenga A."/>
            <person name="Kun R.S."/>
            <person name="Lubbers R.J."/>
            <person name="Makela M.R."/>
            <person name="Barry K."/>
            <person name="Chovatia M."/>
            <person name="Clum A."/>
            <person name="Daum C."/>
            <person name="Haridas S."/>
            <person name="He G."/>
            <person name="LaButti K."/>
            <person name="Lipzen A."/>
            <person name="Mondo S."/>
            <person name="Riley R."/>
            <person name="Salamov A."/>
            <person name="Simmons B.A."/>
            <person name="Magnuson J.K."/>
            <person name="Henrissat B."/>
            <person name="Mortensen U.H."/>
            <person name="Larsen T.O."/>
            <person name="Devries R.P."/>
            <person name="Grigoriev I.V."/>
            <person name="Machida M."/>
            <person name="Baker S.E."/>
            <person name="Andersen M.R."/>
        </authorList>
    </citation>
    <scope>NUCLEOTIDE SEQUENCE [LARGE SCALE GENOMIC DNA]</scope>
    <source>
        <strain evidence="1 2">IBT 18842</strain>
    </source>
</reference>
<protein>
    <submittedName>
        <fullName evidence="1">Uncharacterized protein</fullName>
    </submittedName>
</protein>
<keyword evidence="2" id="KW-1185">Reference proteome</keyword>
<proteinExistence type="predicted"/>
<dbReference type="OrthoDB" id="76567at2759"/>
<gene>
    <name evidence="1" type="ORF">BDV25DRAFT_145054</name>
</gene>
<dbReference type="EMBL" id="ML742401">
    <property type="protein sequence ID" value="KAE8145011.1"/>
    <property type="molecule type" value="Genomic_DNA"/>
</dbReference>